<dbReference type="Pfam" id="PF02195">
    <property type="entry name" value="ParB_N"/>
    <property type="match status" value="1"/>
</dbReference>
<feature type="region of interest" description="Disordered" evidence="3">
    <location>
        <begin position="431"/>
        <end position="473"/>
    </location>
</feature>
<evidence type="ECO:0000256" key="1">
    <source>
        <dbReference type="ARBA" id="ARBA00006295"/>
    </source>
</evidence>
<dbReference type="InterPro" id="IPR041468">
    <property type="entry name" value="HTH_ParB/Spo0J"/>
</dbReference>
<evidence type="ECO:0000256" key="3">
    <source>
        <dbReference type="SAM" id="MobiDB-lite"/>
    </source>
</evidence>
<dbReference type="Gene3D" id="3.90.1530.10">
    <property type="entry name" value="Conserved hypothetical protein from pyrococcus furiosus pfu- 392566-001, ParB domain"/>
    <property type="match status" value="1"/>
</dbReference>
<gene>
    <name evidence="5" type="ORF">SAMN05216270_108231</name>
</gene>
<evidence type="ECO:0000259" key="4">
    <source>
        <dbReference type="SMART" id="SM00470"/>
    </source>
</evidence>
<dbReference type="GO" id="GO:0045881">
    <property type="term" value="P:positive regulation of sporulation resulting in formation of a cellular spore"/>
    <property type="evidence" value="ECO:0007669"/>
    <property type="project" value="TreeGrafter"/>
</dbReference>
<dbReference type="InterPro" id="IPR004437">
    <property type="entry name" value="ParB/RepB/Spo0J"/>
</dbReference>
<sequence>MELTQIPPAHLVPHENNAHSELRGIDALAQTIEYLGIIEPLVVLPADEDGRHTIVAGHRRHAAATQVGLETVPCVVVDDPGAGDQLVTMLVENLHRDDLTVLEEAQAYQQLTLLDWQPERIARATGREVERVQQSLTLHQLPEHVQQAANAGEIDLVAAATMHEFVHDPKAIDRIMKKGAGYWGYQHAIADERTRQENQHALEVLKAELVLAGVKVTARPKFASEGGTAVLVEHLVDADGNPVRAEAVQSEPGFAVYINRDYQPKPVTYCPDPAAVGLRPAPDTWEARNADREALEAEAAARRAAWEAATVVRREFLLAQYGNAKGAKKLLRPALRDLAGTRMNMPLGEFSEFADALCGCPIRELPETAGMDRLTRAAVGRWLAHCEANLKDSAFGSWGDFEHALRYLDLIVADGYELADIEAQLHQSITDALTEDDTEPDGEDSEEEEEDDSEADPSADHGLADEENELIAA</sequence>
<evidence type="ECO:0000313" key="6">
    <source>
        <dbReference type="Proteomes" id="UP000198949"/>
    </source>
</evidence>
<dbReference type="PANTHER" id="PTHR33375:SF1">
    <property type="entry name" value="CHROMOSOME-PARTITIONING PROTEIN PARB-RELATED"/>
    <property type="match status" value="1"/>
</dbReference>
<reference evidence="6" key="1">
    <citation type="submission" date="2016-10" db="EMBL/GenBank/DDBJ databases">
        <authorList>
            <person name="Varghese N."/>
            <person name="Submissions S."/>
        </authorList>
    </citation>
    <scope>NUCLEOTIDE SEQUENCE [LARGE SCALE GENOMIC DNA]</scope>
    <source>
        <strain evidence="6">CGMCC 4.3516</strain>
    </source>
</reference>
<evidence type="ECO:0000313" key="5">
    <source>
        <dbReference type="EMBL" id="SDD87460.1"/>
    </source>
</evidence>
<dbReference type="EMBL" id="FNAD01000008">
    <property type="protein sequence ID" value="SDD87460.1"/>
    <property type="molecule type" value="Genomic_DNA"/>
</dbReference>
<proteinExistence type="inferred from homology"/>
<organism evidence="5 6">
    <name type="scientific">Glycomyces harbinensis</name>
    <dbReference type="NCBI Taxonomy" id="58114"/>
    <lineage>
        <taxon>Bacteria</taxon>
        <taxon>Bacillati</taxon>
        <taxon>Actinomycetota</taxon>
        <taxon>Actinomycetes</taxon>
        <taxon>Glycomycetales</taxon>
        <taxon>Glycomycetaceae</taxon>
        <taxon>Glycomyces</taxon>
    </lineage>
</organism>
<dbReference type="InterPro" id="IPR036086">
    <property type="entry name" value="ParB/Sulfiredoxin_sf"/>
</dbReference>
<dbReference type="InterPro" id="IPR050336">
    <property type="entry name" value="Chromosome_partition/occlusion"/>
</dbReference>
<keyword evidence="6" id="KW-1185">Reference proteome</keyword>
<dbReference type="Proteomes" id="UP000198949">
    <property type="component" value="Unassembled WGS sequence"/>
</dbReference>
<dbReference type="SUPFAM" id="SSF110849">
    <property type="entry name" value="ParB/Sulfiredoxin"/>
    <property type="match status" value="1"/>
</dbReference>
<dbReference type="Pfam" id="PF17762">
    <property type="entry name" value="HTH_ParB"/>
    <property type="match status" value="1"/>
</dbReference>
<dbReference type="Gene3D" id="1.10.10.2830">
    <property type="match status" value="1"/>
</dbReference>
<dbReference type="STRING" id="58114.SAMN05216270_108231"/>
<dbReference type="RefSeq" id="WP_177154955.1">
    <property type="nucleotide sequence ID" value="NZ_FNAD01000008.1"/>
</dbReference>
<feature type="domain" description="ParB-like N-terminal" evidence="4">
    <location>
        <begin position="4"/>
        <end position="94"/>
    </location>
</feature>
<protein>
    <submittedName>
        <fullName evidence="5">Chromosome partitioning protein, ParB family</fullName>
    </submittedName>
</protein>
<dbReference type="SMART" id="SM00470">
    <property type="entry name" value="ParB"/>
    <property type="match status" value="1"/>
</dbReference>
<dbReference type="GO" id="GO:0007059">
    <property type="term" value="P:chromosome segregation"/>
    <property type="evidence" value="ECO:0007669"/>
    <property type="project" value="UniProtKB-KW"/>
</dbReference>
<dbReference type="NCBIfam" id="TIGR00180">
    <property type="entry name" value="parB_part"/>
    <property type="match status" value="1"/>
</dbReference>
<name>A0A1G6YAT0_9ACTN</name>
<dbReference type="GO" id="GO:0005694">
    <property type="term" value="C:chromosome"/>
    <property type="evidence" value="ECO:0007669"/>
    <property type="project" value="TreeGrafter"/>
</dbReference>
<comment type="similarity">
    <text evidence="1">Belongs to the ParB family.</text>
</comment>
<evidence type="ECO:0000256" key="2">
    <source>
        <dbReference type="ARBA" id="ARBA00022829"/>
    </source>
</evidence>
<accession>A0A1G6YAT0</accession>
<dbReference type="GO" id="GO:0003677">
    <property type="term" value="F:DNA binding"/>
    <property type="evidence" value="ECO:0007669"/>
    <property type="project" value="InterPro"/>
</dbReference>
<keyword evidence="2" id="KW-0159">Chromosome partition</keyword>
<dbReference type="AlphaFoldDB" id="A0A1G6YAT0"/>
<dbReference type="InterPro" id="IPR003115">
    <property type="entry name" value="ParB_N"/>
</dbReference>
<feature type="compositionally biased region" description="Acidic residues" evidence="3">
    <location>
        <begin position="433"/>
        <end position="457"/>
    </location>
</feature>
<dbReference type="PANTHER" id="PTHR33375">
    <property type="entry name" value="CHROMOSOME-PARTITIONING PROTEIN PARB-RELATED"/>
    <property type="match status" value="1"/>
</dbReference>